<keyword evidence="2" id="KW-0472">Membrane</keyword>
<evidence type="ECO:0000313" key="3">
    <source>
        <dbReference type="EMBL" id="KAJ3480128.1"/>
    </source>
</evidence>
<sequence length="513" mass="55178">MPSSNWGLAAMYGYHAYQDQQLLQVAVSNWNNVYRYFITPFDAGMGTHPERNVSFPSQCNGGTTAGGVFWHVDLHSDTGVNGETVASFMALTAYLYEATNDTKYYDAATLTATFIETQLYDKTVVTDGIGLASCSPDRLTITYNSGYFIEGLAVYSKVANSVDWTSFLQKLVAAAIKFPSWTRADGVITEVSPHVAADTNDIDHTLKGVPVSSSTEASLIYSYTCIAIFIRGLYVAWSRADPASDMAKLIRAYITVQFNSIMNVATLPGANQFSPTWYGPPAGRFLPWGQVAAMDVLNAALGLALHPTPPPAPTSESIATTTINGSPITIIPGPTSPIVGQRPNIPLIAGLASMGCGIICLLVVIIIVRRSRSRRRKAQDPREISGEDPIDYSRIPGLEPFSITDSRRRPRTEEREKSKTGIITEKTPAQTIRGTSSSSAATRTWDSVVHETSNSTYQGTTLVNVGGSESGVNDGPATIPLLLERLNRAMAMLPPGGVSAASDVEDPPEYAAT</sequence>
<comment type="caution">
    <text evidence="3">The sequence shown here is derived from an EMBL/GenBank/DDBJ whole genome shotgun (WGS) entry which is preliminary data.</text>
</comment>
<dbReference type="InterPro" id="IPR053169">
    <property type="entry name" value="MUG_Protein"/>
</dbReference>
<dbReference type="EMBL" id="JANAWD010000394">
    <property type="protein sequence ID" value="KAJ3480128.1"/>
    <property type="molecule type" value="Genomic_DNA"/>
</dbReference>
<dbReference type="PANTHER" id="PTHR47791:SF3">
    <property type="entry name" value="MEIOTICALLY UP-REGULATED GENE 191 PROTEIN"/>
    <property type="match status" value="1"/>
</dbReference>
<evidence type="ECO:0000256" key="1">
    <source>
        <dbReference type="SAM" id="MobiDB-lite"/>
    </source>
</evidence>
<organism evidence="3 4">
    <name type="scientific">Meripilus lineatus</name>
    <dbReference type="NCBI Taxonomy" id="2056292"/>
    <lineage>
        <taxon>Eukaryota</taxon>
        <taxon>Fungi</taxon>
        <taxon>Dikarya</taxon>
        <taxon>Basidiomycota</taxon>
        <taxon>Agaricomycotina</taxon>
        <taxon>Agaricomycetes</taxon>
        <taxon>Polyporales</taxon>
        <taxon>Meripilaceae</taxon>
        <taxon>Meripilus</taxon>
    </lineage>
</organism>
<feature type="compositionally biased region" description="Basic and acidic residues" evidence="1">
    <location>
        <begin position="405"/>
        <end position="419"/>
    </location>
</feature>
<reference evidence="3" key="1">
    <citation type="submission" date="2022-07" db="EMBL/GenBank/DDBJ databases">
        <title>Genome Sequence of Physisporinus lineatus.</title>
        <authorList>
            <person name="Buettner E."/>
        </authorList>
    </citation>
    <scope>NUCLEOTIDE SEQUENCE</scope>
    <source>
        <strain evidence="3">VT162</strain>
    </source>
</reference>
<keyword evidence="4" id="KW-1185">Reference proteome</keyword>
<evidence type="ECO:0000256" key="2">
    <source>
        <dbReference type="SAM" id="Phobius"/>
    </source>
</evidence>
<dbReference type="GO" id="GO:0005975">
    <property type="term" value="P:carbohydrate metabolic process"/>
    <property type="evidence" value="ECO:0007669"/>
    <property type="project" value="InterPro"/>
</dbReference>
<feature type="transmembrane region" description="Helical" evidence="2">
    <location>
        <begin position="345"/>
        <end position="368"/>
    </location>
</feature>
<dbReference type="PANTHER" id="PTHR47791">
    <property type="entry name" value="MEIOTICALLY UP-REGULATED GENE 191 PROTEIN"/>
    <property type="match status" value="1"/>
</dbReference>
<dbReference type="Gene3D" id="1.50.10.20">
    <property type="match status" value="1"/>
</dbReference>
<keyword evidence="2" id="KW-1133">Transmembrane helix</keyword>
<dbReference type="Pfam" id="PF03663">
    <property type="entry name" value="Glyco_hydro_76"/>
    <property type="match status" value="1"/>
</dbReference>
<dbReference type="SUPFAM" id="SSF48208">
    <property type="entry name" value="Six-hairpin glycosidases"/>
    <property type="match status" value="1"/>
</dbReference>
<name>A0AAD5UYN7_9APHY</name>
<keyword evidence="2" id="KW-0812">Transmembrane</keyword>
<evidence type="ECO:0008006" key="5">
    <source>
        <dbReference type="Google" id="ProtNLM"/>
    </source>
</evidence>
<dbReference type="InterPro" id="IPR005198">
    <property type="entry name" value="Glyco_hydro_76"/>
</dbReference>
<gene>
    <name evidence="3" type="ORF">NLI96_g8571</name>
</gene>
<dbReference type="AlphaFoldDB" id="A0AAD5UYN7"/>
<evidence type="ECO:0000313" key="4">
    <source>
        <dbReference type="Proteomes" id="UP001212997"/>
    </source>
</evidence>
<dbReference type="Proteomes" id="UP001212997">
    <property type="component" value="Unassembled WGS sequence"/>
</dbReference>
<feature type="region of interest" description="Disordered" evidence="1">
    <location>
        <begin position="375"/>
        <end position="421"/>
    </location>
</feature>
<accession>A0AAD5UYN7</accession>
<proteinExistence type="predicted"/>
<protein>
    <recommendedName>
        <fullName evidence="5">Glycoside hydrolase family 76 protein</fullName>
    </recommendedName>
</protein>
<dbReference type="InterPro" id="IPR008928">
    <property type="entry name" value="6-hairpin_glycosidase_sf"/>
</dbReference>